<comment type="caution">
    <text evidence="4">The sequence shown here is derived from an EMBL/GenBank/DDBJ whole genome shotgun (WGS) entry which is preliminary data.</text>
</comment>
<dbReference type="Proteomes" id="UP000663844">
    <property type="component" value="Unassembled WGS sequence"/>
</dbReference>
<dbReference type="InterPro" id="IPR036318">
    <property type="entry name" value="FAD-bd_PCMH-like_sf"/>
</dbReference>
<dbReference type="EMBL" id="CAJNOE010000288">
    <property type="protein sequence ID" value="CAF1121219.1"/>
    <property type="molecule type" value="Genomic_DNA"/>
</dbReference>
<evidence type="ECO:0000256" key="1">
    <source>
        <dbReference type="ARBA" id="ARBA00005466"/>
    </source>
</evidence>
<dbReference type="InterPro" id="IPR012951">
    <property type="entry name" value="BBE"/>
</dbReference>
<reference evidence="4" key="1">
    <citation type="submission" date="2021-02" db="EMBL/GenBank/DDBJ databases">
        <authorList>
            <person name="Nowell W R."/>
        </authorList>
    </citation>
    <scope>NUCLEOTIDE SEQUENCE</scope>
</reference>
<dbReference type="EMBL" id="CAJOAZ010001111">
    <property type="protein sequence ID" value="CAF3766054.1"/>
    <property type="molecule type" value="Genomic_DNA"/>
</dbReference>
<accession>A0A814QLH2</accession>
<dbReference type="Pfam" id="PF01565">
    <property type="entry name" value="FAD_binding_4"/>
    <property type="match status" value="1"/>
</dbReference>
<gene>
    <name evidence="4" type="ORF">IZO911_LOCUS24153</name>
    <name evidence="5" type="ORF">JYZ213_LOCUS27087</name>
    <name evidence="7" type="ORF">KXQ929_LOCUS40244</name>
    <name evidence="6" type="ORF">OXD698_LOCUS16308</name>
</gene>
<dbReference type="GO" id="GO:0016491">
    <property type="term" value="F:oxidoreductase activity"/>
    <property type="evidence" value="ECO:0007669"/>
    <property type="project" value="UniProtKB-KW"/>
</dbReference>
<organism evidence="4 8">
    <name type="scientific">Adineta steineri</name>
    <dbReference type="NCBI Taxonomy" id="433720"/>
    <lineage>
        <taxon>Eukaryota</taxon>
        <taxon>Metazoa</taxon>
        <taxon>Spiralia</taxon>
        <taxon>Gnathifera</taxon>
        <taxon>Rotifera</taxon>
        <taxon>Eurotatoria</taxon>
        <taxon>Bdelloidea</taxon>
        <taxon>Adinetida</taxon>
        <taxon>Adinetidae</taxon>
        <taxon>Adineta</taxon>
    </lineage>
</organism>
<dbReference type="GO" id="GO:0071949">
    <property type="term" value="F:FAD binding"/>
    <property type="evidence" value="ECO:0007669"/>
    <property type="project" value="InterPro"/>
</dbReference>
<proteinExistence type="inferred from homology"/>
<evidence type="ECO:0000313" key="4">
    <source>
        <dbReference type="EMBL" id="CAF1121219.1"/>
    </source>
</evidence>
<dbReference type="Proteomes" id="UP000663868">
    <property type="component" value="Unassembled WGS sequence"/>
</dbReference>
<dbReference type="PANTHER" id="PTHR13878:SF91">
    <property type="entry name" value="FAD BINDING DOMAIN PROTEIN (AFU_ORTHOLOGUE AFUA_6G12070)-RELATED"/>
    <property type="match status" value="1"/>
</dbReference>
<dbReference type="EMBL" id="CAJOBB010008210">
    <property type="protein sequence ID" value="CAF4203621.1"/>
    <property type="molecule type" value="Genomic_DNA"/>
</dbReference>
<protein>
    <recommendedName>
        <fullName evidence="3">FAD-binding PCMH-type domain-containing protein</fullName>
    </recommendedName>
</protein>
<dbReference type="Proteomes" id="UP000663845">
    <property type="component" value="Unassembled WGS sequence"/>
</dbReference>
<evidence type="ECO:0000256" key="2">
    <source>
        <dbReference type="ARBA" id="ARBA00023002"/>
    </source>
</evidence>
<evidence type="ECO:0000313" key="6">
    <source>
        <dbReference type="EMBL" id="CAF3766054.1"/>
    </source>
</evidence>
<name>A0A814QLH2_9BILA</name>
<sequence>MYDNLFFHIQEGCCRCLSDDPTCWPNASTWQTFNQSINGQLISPQPSAAVCNSNPSNVNACNIARNKWTNSSWRSDQAGAMQAPNWENSSCSIYYNSMTCNQGSVPILAVNATLPQHVQNTLQLVNSYNLRLVIKTTGHDFLGRSTAKGALLLWLHHMKNFTLLQNFSLCTGENILNAIRVAAGVQWGEVYEWLTLYNLTAIGGAASTVSSSGGYLQGGGHSPLSRWKGLAADQVLEFDVIMADGRRETVNSCQNTDLFWALRGGGGGTFAVVLSVVLRTYSSPSIISSSRVISPSNETRYASFIHDFVEFLPTLADAGWAGYFYIRDKTFTLALLLPNGDSEMASTTIDQLYNNYTDFNFTSSSFIQFPSFNDFFVTVVEPQNPTGENQILGSRLIPEAIVRNNPQQVADVFFQLKGENMSLLMGNFVAGGKVSSKTQNNSVNPAWRTALLHMIYGEGWVDGTSIEEQEIIARRVTEKVKVLQKISGGSQSGAYMNEADPNEKYWQQKFFGTIENYNELKSIKNRVDPDGIFVCNKCVGSDDWSDDLNCRIQ</sequence>
<dbReference type="SUPFAM" id="SSF56176">
    <property type="entry name" value="FAD-binding/transporter-associated domain-like"/>
    <property type="match status" value="1"/>
</dbReference>
<feature type="domain" description="FAD-binding PCMH-type" evidence="3">
    <location>
        <begin position="102"/>
        <end position="283"/>
    </location>
</feature>
<evidence type="ECO:0000313" key="7">
    <source>
        <dbReference type="EMBL" id="CAF4203621.1"/>
    </source>
</evidence>
<comment type="similarity">
    <text evidence="1">Belongs to the oxygen-dependent FAD-linked oxidoreductase family.</text>
</comment>
<evidence type="ECO:0000313" key="8">
    <source>
        <dbReference type="Proteomes" id="UP000663860"/>
    </source>
</evidence>
<dbReference type="Pfam" id="PF08031">
    <property type="entry name" value="BBE"/>
    <property type="match status" value="1"/>
</dbReference>
<evidence type="ECO:0000313" key="5">
    <source>
        <dbReference type="EMBL" id="CAF1204190.1"/>
    </source>
</evidence>
<dbReference type="Gene3D" id="3.30.465.10">
    <property type="match status" value="2"/>
</dbReference>
<dbReference type="EMBL" id="CAJNOG010000371">
    <property type="protein sequence ID" value="CAF1204190.1"/>
    <property type="molecule type" value="Genomic_DNA"/>
</dbReference>
<dbReference type="InterPro" id="IPR006094">
    <property type="entry name" value="Oxid_FAD_bind_N"/>
</dbReference>
<keyword evidence="2" id="KW-0560">Oxidoreductase</keyword>
<dbReference type="InterPro" id="IPR016166">
    <property type="entry name" value="FAD-bd_PCMH"/>
</dbReference>
<dbReference type="Proteomes" id="UP000663860">
    <property type="component" value="Unassembled WGS sequence"/>
</dbReference>
<dbReference type="PANTHER" id="PTHR13878">
    <property type="entry name" value="GULONOLACTONE OXIDASE"/>
    <property type="match status" value="1"/>
</dbReference>
<dbReference type="InterPro" id="IPR016169">
    <property type="entry name" value="FAD-bd_PCMH_sub2"/>
</dbReference>
<dbReference type="AlphaFoldDB" id="A0A814QLH2"/>
<dbReference type="InterPro" id="IPR050432">
    <property type="entry name" value="FAD-linked_Oxidoreductases_BP"/>
</dbReference>
<dbReference type="PROSITE" id="PS51387">
    <property type="entry name" value="FAD_PCMH"/>
    <property type="match status" value="1"/>
</dbReference>
<evidence type="ECO:0000259" key="3">
    <source>
        <dbReference type="PROSITE" id="PS51387"/>
    </source>
</evidence>